<evidence type="ECO:0000256" key="8">
    <source>
        <dbReference type="ARBA" id="ARBA00037998"/>
    </source>
</evidence>
<proteinExistence type="inferred from homology"/>
<dbReference type="Pfam" id="PF02653">
    <property type="entry name" value="BPD_transp_2"/>
    <property type="match status" value="1"/>
</dbReference>
<evidence type="ECO:0000256" key="6">
    <source>
        <dbReference type="ARBA" id="ARBA00022989"/>
    </source>
</evidence>
<protein>
    <submittedName>
        <fullName evidence="10">Amino acid/amide ABC transporter membrane protein 1, HAAT family</fullName>
    </submittedName>
</protein>
<accession>A0AAC9MYI8</accession>
<keyword evidence="4 9" id="KW-0812">Transmembrane</keyword>
<feature type="transmembrane region" description="Helical" evidence="9">
    <location>
        <begin position="12"/>
        <end position="29"/>
    </location>
</feature>
<dbReference type="GO" id="GO:0006865">
    <property type="term" value="P:amino acid transport"/>
    <property type="evidence" value="ECO:0007669"/>
    <property type="project" value="UniProtKB-KW"/>
</dbReference>
<keyword evidence="7 9" id="KW-0472">Membrane</keyword>
<feature type="transmembrane region" description="Helical" evidence="9">
    <location>
        <begin position="59"/>
        <end position="79"/>
    </location>
</feature>
<dbReference type="GO" id="GO:0022857">
    <property type="term" value="F:transmembrane transporter activity"/>
    <property type="evidence" value="ECO:0007669"/>
    <property type="project" value="InterPro"/>
</dbReference>
<evidence type="ECO:0000256" key="3">
    <source>
        <dbReference type="ARBA" id="ARBA00022475"/>
    </source>
</evidence>
<dbReference type="KEGG" id="ahm:TL08_12580"/>
<sequence>MTSLPEVLLNGLSLGSVYALIAVGFVVIFRASGVMNFAHGSLLLFGGYLTAVLHTPLGFLAALACAIVASAALAGLIELLCMRRRPAETHVLAIVTIGVDILLLTELARRIGPDVLDLGDPWGAGVLSGGGITVAQSRVVSVVVAVALVSLLVAAFRWSSWGLAMRAAAADREAAALMGVRLGRMRLLAWCVAGALACVAAVFLTAFPTPGLDRATGELALRAFPAAVLGGMDSVAGALIGSVLIGVTEAAAAGYQSSLGPIGEGLGDIAPYVVLVLVLLVRPQGLLGTRETIRV</sequence>
<keyword evidence="11" id="KW-1185">Reference proteome</keyword>
<feature type="transmembrane region" description="Helical" evidence="9">
    <location>
        <begin position="227"/>
        <end position="247"/>
    </location>
</feature>
<evidence type="ECO:0000256" key="9">
    <source>
        <dbReference type="SAM" id="Phobius"/>
    </source>
</evidence>
<dbReference type="PANTHER" id="PTHR11795">
    <property type="entry name" value="BRANCHED-CHAIN AMINO ACID TRANSPORT SYSTEM PERMEASE PROTEIN LIVH"/>
    <property type="match status" value="1"/>
</dbReference>
<evidence type="ECO:0000256" key="7">
    <source>
        <dbReference type="ARBA" id="ARBA00023136"/>
    </source>
</evidence>
<evidence type="ECO:0000256" key="2">
    <source>
        <dbReference type="ARBA" id="ARBA00022448"/>
    </source>
</evidence>
<dbReference type="AlphaFoldDB" id="A0AAC9MYI8"/>
<evidence type="ECO:0000313" key="10">
    <source>
        <dbReference type="EMBL" id="AOS63330.1"/>
    </source>
</evidence>
<feature type="transmembrane region" description="Helical" evidence="9">
    <location>
        <begin position="132"/>
        <end position="156"/>
    </location>
</feature>
<gene>
    <name evidence="10" type="ORF">TL08_12580</name>
</gene>
<evidence type="ECO:0000256" key="5">
    <source>
        <dbReference type="ARBA" id="ARBA00022970"/>
    </source>
</evidence>
<reference evidence="11" key="1">
    <citation type="submission" date="2016-03" db="EMBL/GenBank/DDBJ databases">
        <title>Complete genome sequence of the type strain Actinoalloteichus hymeniacidonis DSM 45092.</title>
        <authorList>
            <person name="Schaffert L."/>
            <person name="Albersmeier A."/>
            <person name="Winkler A."/>
            <person name="Kalinowski J."/>
            <person name="Zotchev S."/>
            <person name="Ruckert C."/>
        </authorList>
    </citation>
    <scope>NUCLEOTIDE SEQUENCE [LARGE SCALE GENOMIC DNA]</scope>
    <source>
        <strain evidence="11">HPA177(T) (DSM 45092(T))</strain>
    </source>
</reference>
<evidence type="ECO:0000313" key="11">
    <source>
        <dbReference type="Proteomes" id="UP000095210"/>
    </source>
</evidence>
<keyword evidence="3" id="KW-1003">Cell membrane</keyword>
<dbReference type="RefSeq" id="WP_069849051.1">
    <property type="nucleotide sequence ID" value="NZ_CP014859.1"/>
</dbReference>
<dbReference type="GO" id="GO:0005886">
    <property type="term" value="C:plasma membrane"/>
    <property type="evidence" value="ECO:0007669"/>
    <property type="project" value="UniProtKB-SubCell"/>
</dbReference>
<dbReference type="Proteomes" id="UP000095210">
    <property type="component" value="Chromosome"/>
</dbReference>
<feature type="transmembrane region" description="Helical" evidence="9">
    <location>
        <begin position="187"/>
        <end position="207"/>
    </location>
</feature>
<evidence type="ECO:0000256" key="4">
    <source>
        <dbReference type="ARBA" id="ARBA00022692"/>
    </source>
</evidence>
<comment type="similarity">
    <text evidence="8">Belongs to the binding-protein-dependent transport system permease family. LivHM subfamily.</text>
</comment>
<evidence type="ECO:0000256" key="1">
    <source>
        <dbReference type="ARBA" id="ARBA00004651"/>
    </source>
</evidence>
<comment type="subcellular location">
    <subcellularLocation>
        <location evidence="1">Cell membrane</location>
        <topology evidence="1">Multi-pass membrane protein</topology>
    </subcellularLocation>
</comment>
<organism evidence="10 11">
    <name type="scientific">Actinoalloteichus hymeniacidonis</name>
    <dbReference type="NCBI Taxonomy" id="340345"/>
    <lineage>
        <taxon>Bacteria</taxon>
        <taxon>Bacillati</taxon>
        <taxon>Actinomycetota</taxon>
        <taxon>Actinomycetes</taxon>
        <taxon>Pseudonocardiales</taxon>
        <taxon>Pseudonocardiaceae</taxon>
        <taxon>Actinoalloteichus</taxon>
    </lineage>
</organism>
<feature type="transmembrane region" description="Helical" evidence="9">
    <location>
        <begin position="91"/>
        <end position="112"/>
    </location>
</feature>
<feature type="transmembrane region" description="Helical" evidence="9">
    <location>
        <begin position="259"/>
        <end position="281"/>
    </location>
</feature>
<dbReference type="CDD" id="cd06582">
    <property type="entry name" value="TM_PBP1_LivH_like"/>
    <property type="match status" value="1"/>
</dbReference>
<dbReference type="InterPro" id="IPR001851">
    <property type="entry name" value="ABC_transp_permease"/>
</dbReference>
<keyword evidence="6 9" id="KW-1133">Transmembrane helix</keyword>
<keyword evidence="2" id="KW-0813">Transport</keyword>
<keyword evidence="5" id="KW-0029">Amino-acid transport</keyword>
<dbReference type="PANTHER" id="PTHR11795:SF450">
    <property type="entry name" value="ABC TRANSPORTER PERMEASE PROTEIN"/>
    <property type="match status" value="1"/>
</dbReference>
<dbReference type="EMBL" id="CP014859">
    <property type="protein sequence ID" value="AOS63330.1"/>
    <property type="molecule type" value="Genomic_DNA"/>
</dbReference>
<dbReference type="InterPro" id="IPR052157">
    <property type="entry name" value="BCAA_transport_permease"/>
</dbReference>
<name>A0AAC9MYI8_9PSEU</name>